<dbReference type="Pfam" id="PF00251">
    <property type="entry name" value="Glyco_hydro_32N"/>
    <property type="match status" value="1"/>
</dbReference>
<evidence type="ECO:0000256" key="5">
    <source>
        <dbReference type="RuleBase" id="RU362110"/>
    </source>
</evidence>
<dbReference type="Gene3D" id="2.115.10.20">
    <property type="entry name" value="Glycosyl hydrolase domain, family 43"/>
    <property type="match status" value="1"/>
</dbReference>
<comment type="similarity">
    <text evidence="1 5">Belongs to the glycosyl hydrolase 32 family.</text>
</comment>
<dbReference type="SUPFAM" id="SSF49899">
    <property type="entry name" value="Concanavalin A-like lectins/glucanases"/>
    <property type="match status" value="1"/>
</dbReference>
<evidence type="ECO:0000256" key="2">
    <source>
        <dbReference type="ARBA" id="ARBA00012758"/>
    </source>
</evidence>
<dbReference type="SUPFAM" id="SSF75005">
    <property type="entry name" value="Arabinanase/levansucrase/invertase"/>
    <property type="match status" value="1"/>
</dbReference>
<evidence type="ECO:0000256" key="3">
    <source>
        <dbReference type="ARBA" id="ARBA00022801"/>
    </source>
</evidence>
<name>A0A3G3K3Q8_9BACL</name>
<protein>
    <recommendedName>
        <fullName evidence="2">beta-fructofuranosidase</fullName>
        <ecNumber evidence="2">3.2.1.26</ecNumber>
    </recommendedName>
</protein>
<keyword evidence="3 5" id="KW-0378">Hydrolase</keyword>
<feature type="domain" description="Glycosyl hydrolase family 32 N-terminal" evidence="6">
    <location>
        <begin position="21"/>
        <end position="108"/>
    </location>
</feature>
<dbReference type="GO" id="GO:0004564">
    <property type="term" value="F:beta-fructofuranosidase activity"/>
    <property type="evidence" value="ECO:0007669"/>
    <property type="project" value="UniProtKB-EC"/>
</dbReference>
<dbReference type="EC" id="3.2.1.26" evidence="2"/>
<dbReference type="Proteomes" id="UP000269097">
    <property type="component" value="Chromosome"/>
</dbReference>
<evidence type="ECO:0000313" key="9">
    <source>
        <dbReference type="Proteomes" id="UP000269097"/>
    </source>
</evidence>
<dbReference type="InterPro" id="IPR013148">
    <property type="entry name" value="Glyco_hydro_32_N"/>
</dbReference>
<dbReference type="InterPro" id="IPR051214">
    <property type="entry name" value="GH32_Enzymes"/>
</dbReference>
<dbReference type="PANTHER" id="PTHR43101:SF1">
    <property type="entry name" value="BETA-FRUCTOSIDASE"/>
    <property type="match status" value="1"/>
</dbReference>
<dbReference type="InterPro" id="IPR001362">
    <property type="entry name" value="Glyco_hydro_32"/>
</dbReference>
<gene>
    <name evidence="8" type="ORF">EAV92_22905</name>
</gene>
<dbReference type="AlphaFoldDB" id="A0A3G3K3Q8"/>
<evidence type="ECO:0000313" key="8">
    <source>
        <dbReference type="EMBL" id="AYQ75146.1"/>
    </source>
</evidence>
<dbReference type="Pfam" id="PF08244">
    <property type="entry name" value="Glyco_hydro_32C"/>
    <property type="match status" value="1"/>
</dbReference>
<evidence type="ECO:0000259" key="6">
    <source>
        <dbReference type="Pfam" id="PF00251"/>
    </source>
</evidence>
<keyword evidence="4 5" id="KW-0326">Glycosidase</keyword>
<keyword evidence="9" id="KW-1185">Reference proteome</keyword>
<accession>A0A3G3K3Q8</accession>
<evidence type="ECO:0000256" key="1">
    <source>
        <dbReference type="ARBA" id="ARBA00009902"/>
    </source>
</evidence>
<dbReference type="EMBL" id="CP033433">
    <property type="protein sequence ID" value="AYQ75146.1"/>
    <property type="molecule type" value="Genomic_DNA"/>
</dbReference>
<dbReference type="GO" id="GO:0005975">
    <property type="term" value="P:carbohydrate metabolic process"/>
    <property type="evidence" value="ECO:0007669"/>
    <property type="project" value="InterPro"/>
</dbReference>
<dbReference type="InterPro" id="IPR013189">
    <property type="entry name" value="Glyco_hydro_32_C"/>
</dbReference>
<reference evidence="8 9" key="1">
    <citation type="submission" date="2018-10" db="EMBL/GenBank/DDBJ databases">
        <title>Genome Sequence of Cohnella sp.</title>
        <authorList>
            <person name="Srinivasan S."/>
            <person name="Kim M.K."/>
        </authorList>
    </citation>
    <scope>NUCLEOTIDE SEQUENCE [LARGE SCALE GENOMIC DNA]</scope>
    <source>
        <strain evidence="8 9">18JY8-7</strain>
    </source>
</reference>
<organism evidence="8 9">
    <name type="scientific">Cohnella candidum</name>
    <dbReference type="NCBI Taxonomy" id="2674991"/>
    <lineage>
        <taxon>Bacteria</taxon>
        <taxon>Bacillati</taxon>
        <taxon>Bacillota</taxon>
        <taxon>Bacilli</taxon>
        <taxon>Bacillales</taxon>
        <taxon>Paenibacillaceae</taxon>
        <taxon>Cohnella</taxon>
    </lineage>
</organism>
<feature type="domain" description="Glycosyl hydrolase family 32 C-terminal" evidence="7">
    <location>
        <begin position="118"/>
        <end position="270"/>
    </location>
</feature>
<dbReference type="InterPro" id="IPR013320">
    <property type="entry name" value="ConA-like_dom_sf"/>
</dbReference>
<evidence type="ECO:0000259" key="7">
    <source>
        <dbReference type="Pfam" id="PF08244"/>
    </source>
</evidence>
<dbReference type="Gene3D" id="2.60.120.560">
    <property type="entry name" value="Exo-inulinase, domain 1"/>
    <property type="match status" value="1"/>
</dbReference>
<dbReference type="PANTHER" id="PTHR43101">
    <property type="entry name" value="BETA-FRUCTOSIDASE"/>
    <property type="match status" value="1"/>
</dbReference>
<dbReference type="InterPro" id="IPR023296">
    <property type="entry name" value="Glyco_hydro_beta-prop_sf"/>
</dbReference>
<dbReference type="SMART" id="SM00640">
    <property type="entry name" value="Glyco_32"/>
    <property type="match status" value="1"/>
</dbReference>
<proteinExistence type="inferred from homology"/>
<dbReference type="KEGG" id="coh:EAV92_22905"/>
<sequence length="278" mass="30458">MPFEGATSFRPHLFRFGGKAVLFYSPSGPVQYVSGTYSAGGLSEASVPRTVDYGGWEGFYASTGFVDEQGRRILLGWMPEGRGAEFPIQLDWTGALALPRLVNLKPNGAISMTPIPELETLRGECLKFADLLMTTAAWDIGAFSSSFECMMEIQKPSEGSGELSVSVLVSACGRERTDVRLDFATGTIAIDRSRSSLFPGVHKTAVTGKLNLEDFTETIKLRIYVDRSTIEVFVDDDTCLSARVYPSLDESKGIQLRANGVVRVIVMEIWKMNAADIR</sequence>
<evidence type="ECO:0000256" key="4">
    <source>
        <dbReference type="ARBA" id="ARBA00023295"/>
    </source>
</evidence>